<evidence type="ECO:0000313" key="4">
    <source>
        <dbReference type="Proteomes" id="UP001497516"/>
    </source>
</evidence>
<gene>
    <name evidence="3" type="ORF">LTRI10_LOCUS18675</name>
</gene>
<dbReference type="Proteomes" id="UP001497516">
    <property type="component" value="Chromosome 3"/>
</dbReference>
<protein>
    <recommendedName>
        <fullName evidence="2">NAF domain-containing protein</fullName>
    </recommendedName>
</protein>
<feature type="region of interest" description="Disordered" evidence="1">
    <location>
        <begin position="1"/>
        <end position="29"/>
    </location>
</feature>
<organism evidence="3 4">
    <name type="scientific">Linum trigynum</name>
    <dbReference type="NCBI Taxonomy" id="586398"/>
    <lineage>
        <taxon>Eukaryota</taxon>
        <taxon>Viridiplantae</taxon>
        <taxon>Streptophyta</taxon>
        <taxon>Embryophyta</taxon>
        <taxon>Tracheophyta</taxon>
        <taxon>Spermatophyta</taxon>
        <taxon>Magnoliopsida</taxon>
        <taxon>eudicotyledons</taxon>
        <taxon>Gunneridae</taxon>
        <taxon>Pentapetalae</taxon>
        <taxon>rosids</taxon>
        <taxon>fabids</taxon>
        <taxon>Malpighiales</taxon>
        <taxon>Linaceae</taxon>
        <taxon>Linum</taxon>
    </lineage>
</organism>
<feature type="domain" description="NAF" evidence="2">
    <location>
        <begin position="33"/>
        <end position="57"/>
    </location>
</feature>
<keyword evidence="4" id="KW-1185">Reference proteome</keyword>
<dbReference type="Gene3D" id="3.30.310.80">
    <property type="entry name" value="Kinase associated domain 1, KA1"/>
    <property type="match status" value="1"/>
</dbReference>
<sequence length="77" mass="8716">MCNRRFKEKAEREVGKDESKASGGGGGVEKSKQLLETLNAFHLISLLEGFDLSPLFKEKKRMEKEDDLSHYIHALPP</sequence>
<dbReference type="PROSITE" id="PS50816">
    <property type="entry name" value="NAF"/>
    <property type="match status" value="1"/>
</dbReference>
<name>A0AAV2DTW0_9ROSI</name>
<evidence type="ECO:0000259" key="2">
    <source>
        <dbReference type="PROSITE" id="PS50816"/>
    </source>
</evidence>
<accession>A0AAV2DTW0</accession>
<dbReference type="GO" id="GO:0007165">
    <property type="term" value="P:signal transduction"/>
    <property type="evidence" value="ECO:0007669"/>
    <property type="project" value="InterPro"/>
</dbReference>
<evidence type="ECO:0000313" key="3">
    <source>
        <dbReference type="EMBL" id="CAL1376989.1"/>
    </source>
</evidence>
<proteinExistence type="predicted"/>
<dbReference type="Pfam" id="PF03822">
    <property type="entry name" value="NAF"/>
    <property type="match status" value="1"/>
</dbReference>
<dbReference type="InterPro" id="IPR004041">
    <property type="entry name" value="NAF_dom"/>
</dbReference>
<dbReference type="EMBL" id="OZ034816">
    <property type="protein sequence ID" value="CAL1376989.1"/>
    <property type="molecule type" value="Genomic_DNA"/>
</dbReference>
<dbReference type="InterPro" id="IPR018451">
    <property type="entry name" value="NAF/FISL_domain"/>
</dbReference>
<feature type="compositionally biased region" description="Basic and acidic residues" evidence="1">
    <location>
        <begin position="8"/>
        <end position="20"/>
    </location>
</feature>
<dbReference type="AlphaFoldDB" id="A0AAV2DTW0"/>
<reference evidence="3 4" key="1">
    <citation type="submission" date="2024-04" db="EMBL/GenBank/DDBJ databases">
        <authorList>
            <person name="Fracassetti M."/>
        </authorList>
    </citation>
    <scope>NUCLEOTIDE SEQUENCE [LARGE SCALE GENOMIC DNA]</scope>
</reference>
<evidence type="ECO:0000256" key="1">
    <source>
        <dbReference type="SAM" id="MobiDB-lite"/>
    </source>
</evidence>